<gene>
    <name evidence="2" type="ORF">SETIT_6G085000v2</name>
</gene>
<sequence>MYHVTSKTIAIGGEKGTVGWVDLWRGILRSSATLRDIPLPLPARSNWSKFLNCCPYFSRDVAVSERRDTTRMPAAATATAIVLIAPCWTATTYSMPIPVGSWDDWRRESSISLAGLKLQAENATTYESLFYLVCKVTCRGSMRAEVSVDVRASALRGVAKLET</sequence>
<accession>A0A368RJE4</accession>
<name>A0A368RJE4_SETIT</name>
<organism evidence="2">
    <name type="scientific">Setaria italica</name>
    <name type="common">Foxtail millet</name>
    <name type="synonym">Panicum italicum</name>
    <dbReference type="NCBI Taxonomy" id="4555"/>
    <lineage>
        <taxon>Eukaryota</taxon>
        <taxon>Viridiplantae</taxon>
        <taxon>Streptophyta</taxon>
        <taxon>Embryophyta</taxon>
        <taxon>Tracheophyta</taxon>
        <taxon>Spermatophyta</taxon>
        <taxon>Magnoliopsida</taxon>
        <taxon>Liliopsida</taxon>
        <taxon>Poales</taxon>
        <taxon>Poaceae</taxon>
        <taxon>PACMAD clade</taxon>
        <taxon>Panicoideae</taxon>
        <taxon>Panicodae</taxon>
        <taxon>Paniceae</taxon>
        <taxon>Cenchrinae</taxon>
        <taxon>Setaria</taxon>
    </lineage>
</organism>
<dbReference type="Pfam" id="PF07762">
    <property type="entry name" value="DUF1618"/>
    <property type="match status" value="1"/>
</dbReference>
<reference evidence="2" key="2">
    <citation type="submission" date="2015-07" db="EMBL/GenBank/DDBJ databases">
        <authorList>
            <person name="Noorani M."/>
        </authorList>
    </citation>
    <scope>NUCLEOTIDE SEQUENCE</scope>
    <source>
        <strain evidence="2">Yugu1</strain>
    </source>
</reference>
<dbReference type="EMBL" id="CM003533">
    <property type="protein sequence ID" value="RCV30317.1"/>
    <property type="molecule type" value="Genomic_DNA"/>
</dbReference>
<feature type="domain" description="DUF1618" evidence="1">
    <location>
        <begin position="20"/>
        <end position="120"/>
    </location>
</feature>
<proteinExistence type="predicted"/>
<evidence type="ECO:0000313" key="2">
    <source>
        <dbReference type="EMBL" id="RCV30317.1"/>
    </source>
</evidence>
<dbReference type="InterPro" id="IPR011676">
    <property type="entry name" value="DUF1618"/>
</dbReference>
<dbReference type="AlphaFoldDB" id="A0A368RJE4"/>
<protein>
    <recommendedName>
        <fullName evidence="1">DUF1618 domain-containing protein</fullName>
    </recommendedName>
</protein>
<dbReference type="PANTHER" id="PTHR33074">
    <property type="entry name" value="EXPRESSED PROTEIN-RELATED"/>
    <property type="match status" value="1"/>
</dbReference>
<dbReference type="PANTHER" id="PTHR33074:SF18">
    <property type="entry name" value="OS06G0718700 PROTEIN"/>
    <property type="match status" value="1"/>
</dbReference>
<dbReference type="OrthoDB" id="603670at2759"/>
<reference evidence="2" key="1">
    <citation type="journal article" date="2012" name="Nat. Biotechnol.">
        <title>Reference genome sequence of the model plant Setaria.</title>
        <authorList>
            <person name="Bennetzen J.L."/>
            <person name="Schmutz J."/>
            <person name="Wang H."/>
            <person name="Percifield R."/>
            <person name="Hawkins J."/>
            <person name="Pontaroli A.C."/>
            <person name="Estep M."/>
            <person name="Feng L."/>
            <person name="Vaughn J.N."/>
            <person name="Grimwood J."/>
            <person name="Jenkins J."/>
            <person name="Barry K."/>
            <person name="Lindquist E."/>
            <person name="Hellsten U."/>
            <person name="Deshpande S."/>
            <person name="Wang X."/>
            <person name="Wu X."/>
            <person name="Mitros T."/>
            <person name="Triplett J."/>
            <person name="Yang X."/>
            <person name="Ye C.Y."/>
            <person name="Mauro-Herrera M."/>
            <person name="Wang L."/>
            <person name="Li P."/>
            <person name="Sharma M."/>
            <person name="Sharma R."/>
            <person name="Ronald P.C."/>
            <person name="Panaud O."/>
            <person name="Kellogg E.A."/>
            <person name="Brutnell T.P."/>
            <person name="Doust A.N."/>
            <person name="Tuskan G.A."/>
            <person name="Rokhsar D."/>
            <person name="Devos K.M."/>
        </authorList>
    </citation>
    <scope>NUCLEOTIDE SEQUENCE [LARGE SCALE GENOMIC DNA]</scope>
    <source>
        <strain evidence="2">Yugu1</strain>
    </source>
</reference>
<evidence type="ECO:0000259" key="1">
    <source>
        <dbReference type="Pfam" id="PF07762"/>
    </source>
</evidence>